<feature type="short sequence motif" description="GXSXG" evidence="4">
    <location>
        <begin position="230"/>
        <end position="234"/>
    </location>
</feature>
<protein>
    <submittedName>
        <fullName evidence="6">Patatin-domain-containing protein</fullName>
    </submittedName>
</protein>
<feature type="active site" description="Nucleophile" evidence="4">
    <location>
        <position position="232"/>
    </location>
</feature>
<dbReference type="GeneID" id="30030875"/>
<keyword evidence="7" id="KW-1185">Reference proteome</keyword>
<dbReference type="GO" id="GO:0016042">
    <property type="term" value="P:lipid catabolic process"/>
    <property type="evidence" value="ECO:0007669"/>
    <property type="project" value="UniProtKB-UniRule"/>
</dbReference>
<evidence type="ECO:0000313" key="6">
    <source>
        <dbReference type="EMBL" id="OBA19809.1"/>
    </source>
</evidence>
<dbReference type="PANTHER" id="PTHR14226">
    <property type="entry name" value="NEUROPATHY TARGET ESTERASE/SWISS CHEESE D.MELANOGASTER"/>
    <property type="match status" value="1"/>
</dbReference>
<dbReference type="EMBL" id="LXTC01000005">
    <property type="protein sequence ID" value="OBA19809.1"/>
    <property type="molecule type" value="Genomic_DNA"/>
</dbReference>
<dbReference type="PROSITE" id="PS51635">
    <property type="entry name" value="PNPLA"/>
    <property type="match status" value="1"/>
</dbReference>
<feature type="non-terminal residue" evidence="6">
    <location>
        <position position="560"/>
    </location>
</feature>
<sequence length="560" mass="63773">MFSLSQTDILESIFQQNPSLRPIRLQYNASPKTKVLNTLRVLPLMRSIFPSADQREELIRRLLLEQKSAYTYKSWYEISVRLDELTGSNTWKSTPELPDYDYHLLRLQMNELKQARLSKDYKLLLYLVRTKWFRNFANMGSLRLYRHSHVGTKRLIEEYIDECQKALVYLVHDEDVKLDDRYLLGMLIQTRKNIGRTALLLSGGSTFGISHIGVLIALLENNLLPRVISGSSAGSVIASILCTHTYEETTQLLESILEKEFKFFGTSLLTNTDGRLKWLLESISHFLKYGTVFDIGNVRDTVYSFVGDLTFREAYNRTGKILNVTVSPASTHEQTRLLNYLTAPHCLIWSAVCASCSVPGIFASNSIYEKSPGTNTIREWNNDQSLKYVDGSVDGDLPITRLSEMFNVDHIIAVQVNPHVSPVLKVSVGNVGRKADSEFADSLRNVINGCYDFVLNEIIHYLQILHELNIQKNITSKMISILTQRYSGDITILPDLDFTDFLLLFTNPTPKFILDFVLKGARAAWPKITVINNHCGIEFALDKEISVLRGRIISNSNNRL</sequence>
<dbReference type="AlphaFoldDB" id="A0A1A0H6T6"/>
<dbReference type="RefSeq" id="XP_018710334.1">
    <property type="nucleotide sequence ID" value="XM_018857899.1"/>
</dbReference>
<dbReference type="Proteomes" id="UP000092555">
    <property type="component" value="Unassembled WGS sequence"/>
</dbReference>
<feature type="domain" description="PNPLA" evidence="5">
    <location>
        <begin position="199"/>
        <end position="403"/>
    </location>
</feature>
<keyword evidence="3 4" id="KW-0443">Lipid metabolism</keyword>
<dbReference type="Gene3D" id="3.40.1090.10">
    <property type="entry name" value="Cytosolic phospholipase A2 catalytic domain"/>
    <property type="match status" value="2"/>
</dbReference>
<proteinExistence type="predicted"/>
<evidence type="ECO:0000256" key="3">
    <source>
        <dbReference type="ARBA" id="ARBA00023098"/>
    </source>
</evidence>
<dbReference type="Pfam" id="PF01734">
    <property type="entry name" value="Patatin"/>
    <property type="match status" value="1"/>
</dbReference>
<evidence type="ECO:0000259" key="5">
    <source>
        <dbReference type="PROSITE" id="PS51635"/>
    </source>
</evidence>
<evidence type="ECO:0000313" key="7">
    <source>
        <dbReference type="Proteomes" id="UP000092555"/>
    </source>
</evidence>
<keyword evidence="2 4" id="KW-0442">Lipid degradation</keyword>
<comment type="caution">
    <text evidence="6">The sequence shown here is derived from an EMBL/GenBank/DDBJ whole genome shotgun (WGS) entry which is preliminary data.</text>
</comment>
<name>A0A1A0H6T6_9ASCO</name>
<dbReference type="GO" id="GO:0006642">
    <property type="term" value="P:triglyceride mobilization"/>
    <property type="evidence" value="ECO:0007669"/>
    <property type="project" value="EnsemblFungi"/>
</dbReference>
<accession>A0A1A0H6T6</accession>
<comment type="caution">
    <text evidence="4">Lacks conserved residue(s) required for the propagation of feature annotation.</text>
</comment>
<evidence type="ECO:0000256" key="4">
    <source>
        <dbReference type="PROSITE-ProRule" id="PRU01161"/>
    </source>
</evidence>
<dbReference type="InterPro" id="IPR021771">
    <property type="entry name" value="Triacylglycerol_lipase_N"/>
</dbReference>
<feature type="active site" description="Proton acceptor" evidence="4">
    <location>
        <position position="390"/>
    </location>
</feature>
<dbReference type="InterPro" id="IPR016035">
    <property type="entry name" value="Acyl_Trfase/lysoPLipase"/>
</dbReference>
<dbReference type="GO" id="GO:0004806">
    <property type="term" value="F:triacylglycerol lipase activity"/>
    <property type="evidence" value="ECO:0007669"/>
    <property type="project" value="EnsemblFungi"/>
</dbReference>
<organism evidence="6 7">
    <name type="scientific">Metschnikowia bicuspidata var. bicuspidata NRRL YB-4993</name>
    <dbReference type="NCBI Taxonomy" id="869754"/>
    <lineage>
        <taxon>Eukaryota</taxon>
        <taxon>Fungi</taxon>
        <taxon>Dikarya</taxon>
        <taxon>Ascomycota</taxon>
        <taxon>Saccharomycotina</taxon>
        <taxon>Pichiomycetes</taxon>
        <taxon>Metschnikowiaceae</taxon>
        <taxon>Metschnikowia</taxon>
    </lineage>
</organism>
<keyword evidence="1 4" id="KW-0378">Hydrolase</keyword>
<reference evidence="6 7" key="1">
    <citation type="submission" date="2016-05" db="EMBL/GenBank/DDBJ databases">
        <title>Comparative genomics of biotechnologically important yeasts.</title>
        <authorList>
            <consortium name="DOE Joint Genome Institute"/>
            <person name="Riley R."/>
            <person name="Haridas S."/>
            <person name="Wolfe K.H."/>
            <person name="Lopes M.R."/>
            <person name="Hittinger C.T."/>
            <person name="Goker M."/>
            <person name="Salamov A."/>
            <person name="Wisecaver J."/>
            <person name="Long T.M."/>
            <person name="Aerts A.L."/>
            <person name="Barry K."/>
            <person name="Choi C."/>
            <person name="Clum A."/>
            <person name="Coughlan A.Y."/>
            <person name="Deshpande S."/>
            <person name="Douglass A.P."/>
            <person name="Hanson S.J."/>
            <person name="Klenk H.-P."/>
            <person name="LaButti K."/>
            <person name="Lapidus A."/>
            <person name="Lindquist E."/>
            <person name="Lipzen A."/>
            <person name="Meier-kolthoff J.P."/>
            <person name="Ohm R.A."/>
            <person name="Otillar R.P."/>
            <person name="Pangilinan J."/>
            <person name="Peng Y."/>
            <person name="Rokas A."/>
            <person name="Rosa C.A."/>
            <person name="Scheuner C."/>
            <person name="Sibirny A.A."/>
            <person name="Slot J.C."/>
            <person name="Stielow J.B."/>
            <person name="Sun H."/>
            <person name="Kurtzman C.P."/>
            <person name="Blackwell M."/>
            <person name="Grigoriev I.V."/>
            <person name="Jeffries T.W."/>
        </authorList>
    </citation>
    <scope>NUCLEOTIDE SEQUENCE [LARGE SCALE GENOMIC DNA]</scope>
    <source>
        <strain evidence="6 7">NRRL YB-4993</strain>
    </source>
</reference>
<dbReference type="InterPro" id="IPR050301">
    <property type="entry name" value="NTE"/>
</dbReference>
<evidence type="ECO:0000256" key="1">
    <source>
        <dbReference type="ARBA" id="ARBA00022801"/>
    </source>
</evidence>
<dbReference type="OrthoDB" id="10049244at2759"/>
<gene>
    <name evidence="6" type="ORF">METBIDRAFT_45248</name>
</gene>
<dbReference type="SUPFAM" id="SSF52151">
    <property type="entry name" value="FabD/lysophospholipase-like"/>
    <property type="match status" value="1"/>
</dbReference>
<dbReference type="InterPro" id="IPR002641">
    <property type="entry name" value="PNPLA_dom"/>
</dbReference>
<dbReference type="PANTHER" id="PTHR14226:SF10">
    <property type="entry name" value="TRIACYLGLYCEROL LIPASE 4-RELATED"/>
    <property type="match status" value="1"/>
</dbReference>
<dbReference type="CDD" id="cd07230">
    <property type="entry name" value="Pat_TGL4-5_like"/>
    <property type="match status" value="1"/>
</dbReference>
<dbReference type="Pfam" id="PF11815">
    <property type="entry name" value="DUF3336"/>
    <property type="match status" value="1"/>
</dbReference>
<evidence type="ECO:0000256" key="2">
    <source>
        <dbReference type="ARBA" id="ARBA00022963"/>
    </source>
</evidence>
<dbReference type="STRING" id="869754.A0A1A0H6T6"/>